<dbReference type="SMART" id="SM00382">
    <property type="entry name" value="AAA"/>
    <property type="match status" value="1"/>
</dbReference>
<dbReference type="InterPro" id="IPR003593">
    <property type="entry name" value="AAA+_ATPase"/>
</dbReference>
<dbReference type="PANTHER" id="PTHR30153">
    <property type="entry name" value="REPLICATIVE DNA HELICASE DNAB"/>
    <property type="match status" value="1"/>
</dbReference>
<dbReference type="PATRIC" id="fig|626937.4.peg.171"/>
<keyword evidence="3" id="KW-0347">Helicase</keyword>
<dbReference type="Gene3D" id="3.40.50.300">
    <property type="entry name" value="P-loop containing nucleotide triphosphate hydrolases"/>
    <property type="match status" value="1"/>
</dbReference>
<dbReference type="InterPro" id="IPR007694">
    <property type="entry name" value="DNA_helicase_DnaB-like_C"/>
</dbReference>
<feature type="non-terminal residue" evidence="3">
    <location>
        <position position="1"/>
    </location>
</feature>
<keyword evidence="3" id="KW-0547">Nucleotide-binding</keyword>
<name>A0A136Q8M9_9FIRM</name>
<dbReference type="GO" id="GO:0005829">
    <property type="term" value="C:cytosol"/>
    <property type="evidence" value="ECO:0007669"/>
    <property type="project" value="TreeGrafter"/>
</dbReference>
<dbReference type="PANTHER" id="PTHR30153:SF2">
    <property type="entry name" value="REPLICATIVE DNA HELICASE"/>
    <property type="match status" value="1"/>
</dbReference>
<dbReference type="Pfam" id="PF03796">
    <property type="entry name" value="DnaB_C"/>
    <property type="match status" value="1"/>
</dbReference>
<dbReference type="Proteomes" id="UP000070366">
    <property type="component" value="Unassembled WGS sequence"/>
</dbReference>
<accession>A0A136Q8M9</accession>
<proteinExistence type="predicted"/>
<protein>
    <submittedName>
        <fullName evidence="3">DnaB-like helicase protein</fullName>
    </submittedName>
</protein>
<dbReference type="GO" id="GO:0006269">
    <property type="term" value="P:DNA replication, synthesis of primer"/>
    <property type="evidence" value="ECO:0007669"/>
    <property type="project" value="UniProtKB-KW"/>
</dbReference>
<keyword evidence="3" id="KW-0378">Hydrolase</keyword>
<keyword evidence="4" id="KW-1185">Reference proteome</keyword>
<dbReference type="PROSITE" id="PS51199">
    <property type="entry name" value="SF4_HELICASE"/>
    <property type="match status" value="1"/>
</dbReference>
<keyword evidence="1" id="KW-0639">Primosome</keyword>
<keyword evidence="3" id="KW-0067">ATP-binding</keyword>
<gene>
    <name evidence="3" type="ORF">HMPREF3293_00167</name>
</gene>
<comment type="caution">
    <text evidence="3">The sequence shown here is derived from an EMBL/GenBank/DDBJ whole genome shotgun (WGS) entry which is preliminary data.</text>
</comment>
<dbReference type="EMBL" id="LSZW01000014">
    <property type="protein sequence ID" value="KXK66969.1"/>
    <property type="molecule type" value="Genomic_DNA"/>
</dbReference>
<dbReference type="GO" id="GO:0005524">
    <property type="term" value="F:ATP binding"/>
    <property type="evidence" value="ECO:0007669"/>
    <property type="project" value="InterPro"/>
</dbReference>
<reference evidence="3 4" key="1">
    <citation type="submission" date="2016-02" db="EMBL/GenBank/DDBJ databases">
        <authorList>
            <person name="Wen L."/>
            <person name="He K."/>
            <person name="Yang H."/>
        </authorList>
    </citation>
    <scope>NUCLEOTIDE SEQUENCE [LARGE SCALE GENOMIC DNA]</scope>
    <source>
        <strain evidence="3 4">DSM 22607</strain>
    </source>
</reference>
<dbReference type="RefSeq" id="WP_156468681.1">
    <property type="nucleotide sequence ID" value="NZ_KQ965481.1"/>
</dbReference>
<dbReference type="InterPro" id="IPR027417">
    <property type="entry name" value="P-loop_NTPase"/>
</dbReference>
<evidence type="ECO:0000313" key="4">
    <source>
        <dbReference type="Proteomes" id="UP000070366"/>
    </source>
</evidence>
<dbReference type="GO" id="GO:0003678">
    <property type="term" value="F:DNA helicase activity"/>
    <property type="evidence" value="ECO:0007669"/>
    <property type="project" value="InterPro"/>
</dbReference>
<feature type="domain" description="SF4 helicase" evidence="2">
    <location>
        <begin position="1"/>
        <end position="239"/>
    </location>
</feature>
<sequence length="254" mass="28180">KGELIVIGARSSMGKTSFAMNIADHVKKDHKVLYFSLEMVPSQLALRLMAGDAKISMQDLRTGDIGGKEIARLGTAIQGVNGNMFISDNFKQSTTDIMALSQKVRREYGLDLVIIDYLQLITRTEFKDNEVQALDAITRQLKVIAGELEVPVILLSQLSREADKGNKGGQRGRVPELSELRGSGAIEQNADVVLLLHKQSRDSTEAKLIVAKQRNGATGIMGLHWNGETTRFTEEDSIHKYYGKTPFDKQEVEY</sequence>
<dbReference type="AlphaFoldDB" id="A0A136Q8M9"/>
<evidence type="ECO:0000256" key="1">
    <source>
        <dbReference type="ARBA" id="ARBA00022515"/>
    </source>
</evidence>
<organism evidence="3 4">
    <name type="scientific">Christensenella minuta</name>
    <dbReference type="NCBI Taxonomy" id="626937"/>
    <lineage>
        <taxon>Bacteria</taxon>
        <taxon>Bacillati</taxon>
        <taxon>Bacillota</taxon>
        <taxon>Clostridia</taxon>
        <taxon>Christensenellales</taxon>
        <taxon>Christensenellaceae</taxon>
        <taxon>Christensenella</taxon>
    </lineage>
</organism>
<dbReference type="SUPFAM" id="SSF52540">
    <property type="entry name" value="P-loop containing nucleoside triphosphate hydrolases"/>
    <property type="match status" value="1"/>
</dbReference>
<dbReference type="STRING" id="626937.HMPREF3293_00167"/>
<dbReference type="GO" id="GO:1990077">
    <property type="term" value="C:primosome complex"/>
    <property type="evidence" value="ECO:0007669"/>
    <property type="project" value="UniProtKB-KW"/>
</dbReference>
<evidence type="ECO:0000313" key="3">
    <source>
        <dbReference type="EMBL" id="KXK66969.1"/>
    </source>
</evidence>
<evidence type="ECO:0000259" key="2">
    <source>
        <dbReference type="PROSITE" id="PS51199"/>
    </source>
</evidence>